<evidence type="ECO:0000259" key="4">
    <source>
        <dbReference type="PROSITE" id="PS01124"/>
    </source>
</evidence>
<dbReference type="Pfam" id="PF12833">
    <property type="entry name" value="HTH_18"/>
    <property type="match status" value="1"/>
</dbReference>
<dbReference type="RefSeq" id="WP_227708109.1">
    <property type="nucleotide sequence ID" value="NZ_JAJEQX010000019.1"/>
</dbReference>
<dbReference type="InterPro" id="IPR009057">
    <property type="entry name" value="Homeodomain-like_sf"/>
</dbReference>
<dbReference type="PANTHER" id="PTHR43280">
    <property type="entry name" value="ARAC-FAMILY TRANSCRIPTIONAL REGULATOR"/>
    <property type="match status" value="1"/>
</dbReference>
<reference evidence="5 6" key="1">
    <citation type="submission" date="2021-10" db="EMBL/GenBank/DDBJ databases">
        <title>Anaerobic single-cell dispensing facilitates the cultivation of human gut bacteria.</title>
        <authorList>
            <person name="Afrizal A."/>
        </authorList>
    </citation>
    <scope>NUCLEOTIDE SEQUENCE [LARGE SCALE GENOMIC DNA]</scope>
    <source>
        <strain evidence="5 6">CLA-AA-H200</strain>
    </source>
</reference>
<gene>
    <name evidence="5" type="ORF">LKD70_11145</name>
</gene>
<feature type="domain" description="HTH araC/xylS-type" evidence="4">
    <location>
        <begin position="174"/>
        <end position="272"/>
    </location>
</feature>
<dbReference type="SUPFAM" id="SSF51215">
    <property type="entry name" value="Regulatory protein AraC"/>
    <property type="match status" value="1"/>
</dbReference>
<keyword evidence="6" id="KW-1185">Reference proteome</keyword>
<dbReference type="SUPFAM" id="SSF46689">
    <property type="entry name" value="Homeodomain-like"/>
    <property type="match status" value="2"/>
</dbReference>
<sequence>MSHRHYSIGDTDIEKLNVHLLYVSLSKYEKDWSSLLHTHEFTELFFVANGSGSFRFRDESRPIKTGDLVIIPPYLEHTEQSSPEDPLEYYSLGIGGVTFLPEDQQKGPQIFCNIEHRSFFAELFDQMLYEIRNNKYGADKICQNFLEIVILRLIRAQHLVPVPIRSGHMSKECAQIKSYLDANYSKHITLDTLAEMTHMNKYYMAHSFTRYTGLSPIQYLNQRRLENACTLLKDTDHSISNIAVSTGFSSQSYFTQIFRKKYGVTPMKYRQTHSRKQDS</sequence>
<dbReference type="EMBL" id="JAJEQX010000019">
    <property type="protein sequence ID" value="MCC2254968.1"/>
    <property type="molecule type" value="Genomic_DNA"/>
</dbReference>
<organism evidence="5 6">
    <name type="scientific">Ruminococcus turbiniformis</name>
    <dbReference type="NCBI Taxonomy" id="2881258"/>
    <lineage>
        <taxon>Bacteria</taxon>
        <taxon>Bacillati</taxon>
        <taxon>Bacillota</taxon>
        <taxon>Clostridia</taxon>
        <taxon>Eubacteriales</taxon>
        <taxon>Oscillospiraceae</taxon>
        <taxon>Ruminococcus</taxon>
    </lineage>
</organism>
<dbReference type="PROSITE" id="PS00041">
    <property type="entry name" value="HTH_ARAC_FAMILY_1"/>
    <property type="match status" value="1"/>
</dbReference>
<dbReference type="Gene3D" id="1.10.10.60">
    <property type="entry name" value="Homeodomain-like"/>
    <property type="match status" value="2"/>
</dbReference>
<evidence type="ECO:0000256" key="1">
    <source>
        <dbReference type="ARBA" id="ARBA00023015"/>
    </source>
</evidence>
<accession>A0ABS8G086</accession>
<dbReference type="InterPro" id="IPR037923">
    <property type="entry name" value="HTH-like"/>
</dbReference>
<dbReference type="Proteomes" id="UP001198151">
    <property type="component" value="Unassembled WGS sequence"/>
</dbReference>
<dbReference type="Gene3D" id="2.60.120.10">
    <property type="entry name" value="Jelly Rolls"/>
    <property type="match status" value="1"/>
</dbReference>
<evidence type="ECO:0000313" key="5">
    <source>
        <dbReference type="EMBL" id="MCC2254968.1"/>
    </source>
</evidence>
<dbReference type="InterPro" id="IPR018062">
    <property type="entry name" value="HTH_AraC-typ_CS"/>
</dbReference>
<evidence type="ECO:0000256" key="2">
    <source>
        <dbReference type="ARBA" id="ARBA00023125"/>
    </source>
</evidence>
<dbReference type="PROSITE" id="PS01124">
    <property type="entry name" value="HTH_ARAC_FAMILY_2"/>
    <property type="match status" value="1"/>
</dbReference>
<evidence type="ECO:0000313" key="6">
    <source>
        <dbReference type="Proteomes" id="UP001198151"/>
    </source>
</evidence>
<dbReference type="InterPro" id="IPR020449">
    <property type="entry name" value="Tscrpt_reg_AraC-type_HTH"/>
</dbReference>
<proteinExistence type="predicted"/>
<keyword evidence="1" id="KW-0805">Transcription regulation</keyword>
<name>A0ABS8G086_9FIRM</name>
<dbReference type="PRINTS" id="PR00032">
    <property type="entry name" value="HTHARAC"/>
</dbReference>
<dbReference type="Pfam" id="PF02311">
    <property type="entry name" value="AraC_binding"/>
    <property type="match status" value="1"/>
</dbReference>
<evidence type="ECO:0000256" key="3">
    <source>
        <dbReference type="ARBA" id="ARBA00023163"/>
    </source>
</evidence>
<dbReference type="PANTHER" id="PTHR43280:SF2">
    <property type="entry name" value="HTH-TYPE TRANSCRIPTIONAL REGULATOR EXSA"/>
    <property type="match status" value="1"/>
</dbReference>
<dbReference type="InterPro" id="IPR003313">
    <property type="entry name" value="AraC-bd"/>
</dbReference>
<comment type="caution">
    <text evidence="5">The sequence shown here is derived from an EMBL/GenBank/DDBJ whole genome shotgun (WGS) entry which is preliminary data.</text>
</comment>
<dbReference type="InterPro" id="IPR014710">
    <property type="entry name" value="RmlC-like_jellyroll"/>
</dbReference>
<keyword evidence="3" id="KW-0804">Transcription</keyword>
<dbReference type="SMART" id="SM00342">
    <property type="entry name" value="HTH_ARAC"/>
    <property type="match status" value="1"/>
</dbReference>
<dbReference type="InterPro" id="IPR018060">
    <property type="entry name" value="HTH_AraC"/>
</dbReference>
<keyword evidence="2" id="KW-0238">DNA-binding</keyword>
<protein>
    <submittedName>
        <fullName evidence="5">AraC family transcriptional regulator</fullName>
    </submittedName>
</protein>